<comment type="caution">
    <text evidence="1">The sequence shown here is derived from an EMBL/GenBank/DDBJ whole genome shotgun (WGS) entry which is preliminary data.</text>
</comment>
<organism evidence="1 2">
    <name type="scientific">Portunus trituberculatus</name>
    <name type="common">Swimming crab</name>
    <name type="synonym">Neptunus trituberculatus</name>
    <dbReference type="NCBI Taxonomy" id="210409"/>
    <lineage>
        <taxon>Eukaryota</taxon>
        <taxon>Metazoa</taxon>
        <taxon>Ecdysozoa</taxon>
        <taxon>Arthropoda</taxon>
        <taxon>Crustacea</taxon>
        <taxon>Multicrustacea</taxon>
        <taxon>Malacostraca</taxon>
        <taxon>Eumalacostraca</taxon>
        <taxon>Eucarida</taxon>
        <taxon>Decapoda</taxon>
        <taxon>Pleocyemata</taxon>
        <taxon>Brachyura</taxon>
        <taxon>Eubrachyura</taxon>
        <taxon>Portunoidea</taxon>
        <taxon>Portunidae</taxon>
        <taxon>Portuninae</taxon>
        <taxon>Portunus</taxon>
    </lineage>
</organism>
<accession>A0A5B7FDW6</accession>
<dbReference type="AlphaFoldDB" id="A0A5B7FDW6"/>
<evidence type="ECO:0000313" key="1">
    <source>
        <dbReference type="EMBL" id="MPC45401.1"/>
    </source>
</evidence>
<protein>
    <submittedName>
        <fullName evidence="1">Uncharacterized protein</fullName>
    </submittedName>
</protein>
<name>A0A5B7FDW6_PORTR</name>
<evidence type="ECO:0000313" key="2">
    <source>
        <dbReference type="Proteomes" id="UP000324222"/>
    </source>
</evidence>
<dbReference type="EMBL" id="VSRR010006715">
    <property type="protein sequence ID" value="MPC45401.1"/>
    <property type="molecule type" value="Genomic_DNA"/>
</dbReference>
<gene>
    <name evidence="1" type="ORF">E2C01_039099</name>
</gene>
<sequence length="116" mass="12809">MGLDGHLTAMDRFLSLIAEVVHSRPVWLEGASPDNMPQNHFIVEVKPLDCKNAVEHGRGGGVVDKVVNQSRGVVGEGSNYRIPQHLLKVKEPQAYRLKLQNNDVEKPLLAVPEATH</sequence>
<reference evidence="1 2" key="1">
    <citation type="submission" date="2019-05" db="EMBL/GenBank/DDBJ databases">
        <title>Another draft genome of Portunus trituberculatus and its Hox gene families provides insights of decapod evolution.</title>
        <authorList>
            <person name="Jeong J.-H."/>
            <person name="Song I."/>
            <person name="Kim S."/>
            <person name="Choi T."/>
            <person name="Kim D."/>
            <person name="Ryu S."/>
            <person name="Kim W."/>
        </authorList>
    </citation>
    <scope>NUCLEOTIDE SEQUENCE [LARGE SCALE GENOMIC DNA]</scope>
    <source>
        <tissue evidence="1">Muscle</tissue>
    </source>
</reference>
<keyword evidence="2" id="KW-1185">Reference proteome</keyword>
<dbReference type="Proteomes" id="UP000324222">
    <property type="component" value="Unassembled WGS sequence"/>
</dbReference>
<proteinExistence type="predicted"/>